<accession>D7TBC9</accession>
<organism evidence="1 2">
    <name type="scientific">Vitis vinifera</name>
    <name type="common">Grape</name>
    <dbReference type="NCBI Taxonomy" id="29760"/>
    <lineage>
        <taxon>Eukaryota</taxon>
        <taxon>Viridiplantae</taxon>
        <taxon>Streptophyta</taxon>
        <taxon>Embryophyta</taxon>
        <taxon>Tracheophyta</taxon>
        <taxon>Spermatophyta</taxon>
        <taxon>Magnoliopsida</taxon>
        <taxon>eudicotyledons</taxon>
        <taxon>Gunneridae</taxon>
        <taxon>Pentapetalae</taxon>
        <taxon>rosids</taxon>
        <taxon>Vitales</taxon>
        <taxon>Vitaceae</taxon>
        <taxon>Viteae</taxon>
        <taxon>Vitis</taxon>
    </lineage>
</organism>
<reference evidence="2" key="1">
    <citation type="journal article" date="2007" name="Nature">
        <title>The grapevine genome sequence suggests ancestral hexaploidization in major angiosperm phyla.</title>
        <authorList>
            <consortium name="The French-Italian Public Consortium for Grapevine Genome Characterization."/>
            <person name="Jaillon O."/>
            <person name="Aury J.-M."/>
            <person name="Noel B."/>
            <person name="Policriti A."/>
            <person name="Clepet C."/>
            <person name="Casagrande A."/>
            <person name="Choisne N."/>
            <person name="Aubourg S."/>
            <person name="Vitulo N."/>
            <person name="Jubin C."/>
            <person name="Vezzi A."/>
            <person name="Legeai F."/>
            <person name="Hugueney P."/>
            <person name="Dasilva C."/>
            <person name="Horner D."/>
            <person name="Mica E."/>
            <person name="Jublot D."/>
            <person name="Poulain J."/>
            <person name="Bruyere C."/>
            <person name="Billault A."/>
            <person name="Segurens B."/>
            <person name="Gouyvenoux M."/>
            <person name="Ugarte E."/>
            <person name="Cattonaro F."/>
            <person name="Anthouard V."/>
            <person name="Vico V."/>
            <person name="Del Fabbro C."/>
            <person name="Alaux M."/>
            <person name="Di Gaspero G."/>
            <person name="Dumas V."/>
            <person name="Felice N."/>
            <person name="Paillard S."/>
            <person name="Juman I."/>
            <person name="Moroldo M."/>
            <person name="Scalabrin S."/>
            <person name="Canaguier A."/>
            <person name="Le Clainche I."/>
            <person name="Malacrida G."/>
            <person name="Durand E."/>
            <person name="Pesole G."/>
            <person name="Laucou V."/>
            <person name="Chatelet P."/>
            <person name="Merdinoglu D."/>
            <person name="Delledonne M."/>
            <person name="Pezzotti M."/>
            <person name="Lecharny A."/>
            <person name="Scarpelli C."/>
            <person name="Artiguenave F."/>
            <person name="Pe M.E."/>
            <person name="Valle G."/>
            <person name="Morgante M."/>
            <person name="Caboche M."/>
            <person name="Adam-Blondon A.-F."/>
            <person name="Weissenbach J."/>
            <person name="Quetier F."/>
            <person name="Wincker P."/>
        </authorList>
    </citation>
    <scope>NUCLEOTIDE SEQUENCE [LARGE SCALE GENOMIC DNA]</scope>
    <source>
        <strain evidence="2">cv. Pinot noir / PN40024</strain>
    </source>
</reference>
<keyword evidence="2" id="KW-1185">Reference proteome</keyword>
<dbReference type="EMBL" id="FN595756">
    <property type="protein sequence ID" value="CBI27964.3"/>
    <property type="molecule type" value="Genomic_DNA"/>
</dbReference>
<evidence type="ECO:0000313" key="1">
    <source>
        <dbReference type="EMBL" id="CBI27964.3"/>
    </source>
</evidence>
<dbReference type="Proteomes" id="UP000009183">
    <property type="component" value="Chromosome 11"/>
</dbReference>
<dbReference type="InParanoid" id="D7TBC9"/>
<protein>
    <submittedName>
        <fullName evidence="1">Uncharacterized protein</fullName>
    </submittedName>
</protein>
<sequence length="71" mass="7951">MQLQLISSPTKPLPATPIDFAIIFFAHSPYGQTPLRGSSQRRRDIAIDSTRNPPILQMMYSLAPSLQQRSP</sequence>
<evidence type="ECO:0000313" key="2">
    <source>
        <dbReference type="Proteomes" id="UP000009183"/>
    </source>
</evidence>
<dbReference type="PaxDb" id="29760-VIT_11s0016g02750.t01"/>
<proteinExistence type="predicted"/>
<name>D7TBC9_VITVI</name>
<dbReference type="HOGENOM" id="CLU_2745219_0_0_1"/>
<gene>
    <name evidence="1" type="ordered locus">VIT_11s0016g02750</name>
</gene>
<dbReference type="AlphaFoldDB" id="D7TBC9"/>